<feature type="compositionally biased region" description="Basic and acidic residues" evidence="4">
    <location>
        <begin position="479"/>
        <end position="497"/>
    </location>
</feature>
<dbReference type="OrthoDB" id="5344169at2759"/>
<feature type="compositionally biased region" description="Polar residues" evidence="4">
    <location>
        <begin position="301"/>
        <end position="317"/>
    </location>
</feature>
<dbReference type="Gene3D" id="4.10.280.10">
    <property type="entry name" value="Helix-loop-helix DNA-binding domain"/>
    <property type="match status" value="1"/>
</dbReference>
<keyword evidence="1" id="KW-0238">DNA-binding</keyword>
<feature type="compositionally biased region" description="Acidic residues" evidence="4">
    <location>
        <begin position="585"/>
        <end position="606"/>
    </location>
</feature>
<dbReference type="Pfam" id="PF00010">
    <property type="entry name" value="HLH"/>
    <property type="match status" value="1"/>
</dbReference>
<dbReference type="GO" id="GO:0046983">
    <property type="term" value="F:protein dimerization activity"/>
    <property type="evidence" value="ECO:0007669"/>
    <property type="project" value="InterPro"/>
</dbReference>
<protein>
    <recommendedName>
        <fullName evidence="5">BHLH domain-containing protein</fullName>
    </recommendedName>
</protein>
<feature type="region of interest" description="Disordered" evidence="4">
    <location>
        <begin position="38"/>
        <end position="66"/>
    </location>
</feature>
<keyword evidence="3" id="KW-0175">Coiled coil</keyword>
<feature type="region of interest" description="Disordered" evidence="4">
    <location>
        <begin position="390"/>
        <end position="435"/>
    </location>
</feature>
<dbReference type="GO" id="GO:0090575">
    <property type="term" value="C:RNA polymerase II transcription regulator complex"/>
    <property type="evidence" value="ECO:0007669"/>
    <property type="project" value="TreeGrafter"/>
</dbReference>
<feature type="compositionally biased region" description="Polar residues" evidence="4">
    <location>
        <begin position="246"/>
        <end position="273"/>
    </location>
</feature>
<keyword evidence="7" id="KW-1185">Reference proteome</keyword>
<reference evidence="6 7" key="1">
    <citation type="submission" date="2018-02" db="EMBL/GenBank/DDBJ databases">
        <title>Genome sequence of the basidiomycete white-rot fungus Phlebia centrifuga.</title>
        <authorList>
            <person name="Granchi Z."/>
            <person name="Peng M."/>
            <person name="de Vries R.P."/>
            <person name="Hilden K."/>
            <person name="Makela M.R."/>
            <person name="Grigoriev I."/>
            <person name="Riley R."/>
        </authorList>
    </citation>
    <scope>NUCLEOTIDE SEQUENCE [LARGE SCALE GENOMIC DNA]</scope>
    <source>
        <strain evidence="6 7">FBCC195</strain>
    </source>
</reference>
<feature type="compositionally biased region" description="Pro residues" evidence="4">
    <location>
        <begin position="344"/>
        <end position="353"/>
    </location>
</feature>
<dbReference type="GO" id="GO:0045944">
    <property type="term" value="P:positive regulation of transcription by RNA polymerase II"/>
    <property type="evidence" value="ECO:0007669"/>
    <property type="project" value="TreeGrafter"/>
</dbReference>
<feature type="region of interest" description="Disordered" evidence="4">
    <location>
        <begin position="583"/>
        <end position="631"/>
    </location>
</feature>
<feature type="domain" description="BHLH" evidence="5">
    <location>
        <begin position="473"/>
        <end position="554"/>
    </location>
</feature>
<feature type="coiled-coil region" evidence="3">
    <location>
        <begin position="551"/>
        <end position="578"/>
    </location>
</feature>
<evidence type="ECO:0000313" key="6">
    <source>
        <dbReference type="EMBL" id="PSR73979.1"/>
    </source>
</evidence>
<feature type="compositionally biased region" description="Low complexity" evidence="4">
    <location>
        <begin position="40"/>
        <end position="50"/>
    </location>
</feature>
<evidence type="ECO:0000256" key="2">
    <source>
        <dbReference type="ARBA" id="ARBA00023242"/>
    </source>
</evidence>
<evidence type="ECO:0000313" key="7">
    <source>
        <dbReference type="Proteomes" id="UP000186601"/>
    </source>
</evidence>
<dbReference type="PROSITE" id="PS50888">
    <property type="entry name" value="BHLH"/>
    <property type="match status" value="1"/>
</dbReference>
<feature type="region of interest" description="Disordered" evidence="4">
    <location>
        <begin position="229"/>
        <end position="357"/>
    </location>
</feature>
<dbReference type="STRING" id="98765.A0A2R6NNI1"/>
<proteinExistence type="predicted"/>
<name>A0A2R6NNI1_9APHY</name>
<dbReference type="SMART" id="SM00353">
    <property type="entry name" value="HLH"/>
    <property type="match status" value="1"/>
</dbReference>
<feature type="region of interest" description="Disordered" evidence="4">
    <location>
        <begin position="454"/>
        <end position="538"/>
    </location>
</feature>
<feature type="region of interest" description="Disordered" evidence="4">
    <location>
        <begin position="130"/>
        <end position="154"/>
    </location>
</feature>
<dbReference type="Proteomes" id="UP000186601">
    <property type="component" value="Unassembled WGS sequence"/>
</dbReference>
<sequence length="631" mass="68244">MNGDASAHNHKDFLDAFFQQEQPPSHNQSSIDSSDIFQTASASSSGHHSSLGNMQQQSMSNNGLGMDVLEGLMGMQERGGQSGMSSGAQPTPQMLVEQQMRLNQLQQLYQLQTQIFQQQIELLSGQASFSSLSGTPREQQPYLPTPAQSTELPPQPSPDFVPPMLLQSTEHDVGNMGHHTQHHFIPHQIIPTAPHSAPANIVFQNIQSPYPLPSPAELDFDEMSPLTSPWLGAYNTNQPTTNTNTRSMPSSSAGTKRRTASPSSDELPSTTGRPSRKRQAAHNRIPQNVPSLQGKKPNLRGTKSANSTPLFPATSNQGGSSGRRGGPSPLDIPGDTPSPVDLSMPPPATPQPLAPMDFLHEGLSSENASAPTPMPQEHITPVTPASIMNIGRSSHNISTPSTQFSQSQRRSQDRLPKPPRRPRSATVTSVPPPAGIKTAVSLVSPGLKPILPAGNISGSMSPTGPLPQPTLQVRKTSHKAAEQKRRDSLKTSFDDLRLLLPPIPLPSEEGYPDEPILPGAMPPRGPPKGNADGPNRGVSKLQLLRCGNDYLRRLKGRVERRDDEIDKLRKEIRRLRIVVGSEYMQTEEEGDGQEPIDLEKDLDAEESSLGPLGRYPGTLYEGDEGDDDGAD</sequence>
<evidence type="ECO:0000259" key="5">
    <source>
        <dbReference type="PROSITE" id="PS50888"/>
    </source>
</evidence>
<feature type="compositionally biased region" description="Polar residues" evidence="4">
    <location>
        <begin position="51"/>
        <end position="63"/>
    </location>
</feature>
<organism evidence="6 7">
    <name type="scientific">Hermanssonia centrifuga</name>
    <dbReference type="NCBI Taxonomy" id="98765"/>
    <lineage>
        <taxon>Eukaryota</taxon>
        <taxon>Fungi</taxon>
        <taxon>Dikarya</taxon>
        <taxon>Basidiomycota</taxon>
        <taxon>Agaricomycotina</taxon>
        <taxon>Agaricomycetes</taxon>
        <taxon>Polyporales</taxon>
        <taxon>Meruliaceae</taxon>
        <taxon>Hermanssonia</taxon>
    </lineage>
</organism>
<feature type="compositionally biased region" description="Low complexity" evidence="4">
    <location>
        <begin position="235"/>
        <end position="245"/>
    </location>
</feature>
<feature type="compositionally biased region" description="Low complexity" evidence="4">
    <location>
        <begin position="398"/>
        <end position="409"/>
    </location>
</feature>
<dbReference type="InterPro" id="IPR036638">
    <property type="entry name" value="HLH_DNA-bd_sf"/>
</dbReference>
<dbReference type="EMBL" id="MLYV02001037">
    <property type="protein sequence ID" value="PSR73979.1"/>
    <property type="molecule type" value="Genomic_DNA"/>
</dbReference>
<accession>A0A2R6NNI1</accession>
<keyword evidence="2" id="KW-0539">Nucleus</keyword>
<evidence type="ECO:0000256" key="1">
    <source>
        <dbReference type="ARBA" id="ARBA00023125"/>
    </source>
</evidence>
<dbReference type="InterPro" id="IPR011598">
    <property type="entry name" value="bHLH_dom"/>
</dbReference>
<feature type="compositionally biased region" description="Acidic residues" evidence="4">
    <location>
        <begin position="621"/>
        <end position="631"/>
    </location>
</feature>
<evidence type="ECO:0000256" key="3">
    <source>
        <dbReference type="SAM" id="Coils"/>
    </source>
</evidence>
<dbReference type="SUPFAM" id="SSF47459">
    <property type="entry name" value="HLH, helix-loop-helix DNA-binding domain"/>
    <property type="match status" value="1"/>
</dbReference>
<dbReference type="GO" id="GO:0003700">
    <property type="term" value="F:DNA-binding transcription factor activity"/>
    <property type="evidence" value="ECO:0007669"/>
    <property type="project" value="TreeGrafter"/>
</dbReference>
<dbReference type="PANTHER" id="PTHR10328:SF15">
    <property type="entry name" value="BHLH TRANSCRIPTION FACTOR"/>
    <property type="match status" value="1"/>
</dbReference>
<gene>
    <name evidence="6" type="ORF">PHLCEN_2v10210</name>
</gene>
<dbReference type="GO" id="GO:0003677">
    <property type="term" value="F:DNA binding"/>
    <property type="evidence" value="ECO:0007669"/>
    <property type="project" value="UniProtKB-KW"/>
</dbReference>
<evidence type="ECO:0000256" key="4">
    <source>
        <dbReference type="SAM" id="MobiDB-lite"/>
    </source>
</evidence>
<dbReference type="AlphaFoldDB" id="A0A2R6NNI1"/>
<comment type="caution">
    <text evidence="6">The sequence shown here is derived from an EMBL/GenBank/DDBJ whole genome shotgun (WGS) entry which is preliminary data.</text>
</comment>
<dbReference type="PANTHER" id="PTHR10328">
    <property type="entry name" value="PROTEIN MAX MYC-ASSOCIATED FACTOR X"/>
    <property type="match status" value="1"/>
</dbReference>